<protein>
    <submittedName>
        <fullName evidence="1">Uncharacterized protein</fullName>
    </submittedName>
</protein>
<name>A0A2P2IVG7_RHIMU</name>
<proteinExistence type="predicted"/>
<sequence length="61" mass="6717">MHGDIVELANQLGRQTWVIGYMPINFFVSSGSNLLTVTLCEVDHTAPNCRQGHQWSSAGMP</sequence>
<accession>A0A2P2IVG7</accession>
<dbReference type="AlphaFoldDB" id="A0A2P2IVG7"/>
<organism evidence="1">
    <name type="scientific">Rhizophora mucronata</name>
    <name type="common">Asiatic mangrove</name>
    <dbReference type="NCBI Taxonomy" id="61149"/>
    <lineage>
        <taxon>Eukaryota</taxon>
        <taxon>Viridiplantae</taxon>
        <taxon>Streptophyta</taxon>
        <taxon>Embryophyta</taxon>
        <taxon>Tracheophyta</taxon>
        <taxon>Spermatophyta</taxon>
        <taxon>Magnoliopsida</taxon>
        <taxon>eudicotyledons</taxon>
        <taxon>Gunneridae</taxon>
        <taxon>Pentapetalae</taxon>
        <taxon>rosids</taxon>
        <taxon>fabids</taxon>
        <taxon>Malpighiales</taxon>
        <taxon>Rhizophoraceae</taxon>
        <taxon>Rhizophora</taxon>
    </lineage>
</organism>
<reference evidence="1" key="1">
    <citation type="submission" date="2018-02" db="EMBL/GenBank/DDBJ databases">
        <title>Rhizophora mucronata_Transcriptome.</title>
        <authorList>
            <person name="Meera S.P."/>
            <person name="Sreeshan A."/>
            <person name="Augustine A."/>
        </authorList>
    </citation>
    <scope>NUCLEOTIDE SEQUENCE</scope>
    <source>
        <tissue evidence="1">Leaf</tissue>
    </source>
</reference>
<dbReference type="EMBL" id="GGEC01004738">
    <property type="protein sequence ID" value="MBW85221.1"/>
    <property type="molecule type" value="Transcribed_RNA"/>
</dbReference>
<evidence type="ECO:0000313" key="1">
    <source>
        <dbReference type="EMBL" id="MBW85221.1"/>
    </source>
</evidence>